<dbReference type="EMBL" id="RQGD01000005">
    <property type="protein sequence ID" value="TGL63121.1"/>
    <property type="molecule type" value="Genomic_DNA"/>
</dbReference>
<dbReference type="Pfam" id="PF11220">
    <property type="entry name" value="DUF3015"/>
    <property type="match status" value="1"/>
</dbReference>
<accession>A0A4R9KAV0</accession>
<keyword evidence="1" id="KW-0732">Signal</keyword>
<organism evidence="2 3">
    <name type="scientific">Leptospira ognonensis</name>
    <dbReference type="NCBI Taxonomy" id="2484945"/>
    <lineage>
        <taxon>Bacteria</taxon>
        <taxon>Pseudomonadati</taxon>
        <taxon>Spirochaetota</taxon>
        <taxon>Spirochaetia</taxon>
        <taxon>Leptospirales</taxon>
        <taxon>Leptospiraceae</taxon>
        <taxon>Leptospira</taxon>
    </lineage>
</organism>
<dbReference type="AlphaFoldDB" id="A0A4R9KAV0"/>
<evidence type="ECO:0000313" key="2">
    <source>
        <dbReference type="EMBL" id="TGL63121.1"/>
    </source>
</evidence>
<keyword evidence="3" id="KW-1185">Reference proteome</keyword>
<evidence type="ECO:0000313" key="3">
    <source>
        <dbReference type="Proteomes" id="UP000297693"/>
    </source>
</evidence>
<comment type="caution">
    <text evidence="2">The sequence shown here is derived from an EMBL/GenBank/DDBJ whole genome shotgun (WGS) entry which is preliminary data.</text>
</comment>
<gene>
    <name evidence="2" type="ORF">EHQ58_01340</name>
</gene>
<protein>
    <submittedName>
        <fullName evidence="2">DUF3015 domain-containing protein</fullName>
    </submittedName>
</protein>
<evidence type="ECO:0000256" key="1">
    <source>
        <dbReference type="SAM" id="SignalP"/>
    </source>
</evidence>
<proteinExistence type="predicted"/>
<reference evidence="2" key="1">
    <citation type="journal article" date="2019" name="PLoS Negl. Trop. Dis.">
        <title>Revisiting the worldwide diversity of Leptospira species in the environment.</title>
        <authorList>
            <person name="Vincent A.T."/>
            <person name="Schiettekatte O."/>
            <person name="Bourhy P."/>
            <person name="Veyrier F.J."/>
            <person name="Picardeau M."/>
        </authorList>
    </citation>
    <scope>NUCLEOTIDE SEQUENCE [LARGE SCALE GENOMIC DNA]</scope>
    <source>
        <strain evidence="2">201702476</strain>
    </source>
</reference>
<feature type="signal peptide" evidence="1">
    <location>
        <begin position="1"/>
        <end position="23"/>
    </location>
</feature>
<dbReference type="Proteomes" id="UP000297693">
    <property type="component" value="Unassembled WGS sequence"/>
</dbReference>
<feature type="chain" id="PRO_5020761382" evidence="1">
    <location>
        <begin position="24"/>
        <end position="164"/>
    </location>
</feature>
<dbReference type="InterPro" id="IPR021383">
    <property type="entry name" value="DUF3015"/>
</dbReference>
<dbReference type="OrthoDB" id="334910at2"/>
<sequence length="164" mass="17553">MNSQLKTILVIISLLLLSTQGQAKGYGMAGCGFGSLIPAWKNDISQVLAATTNASTSSQTFGITSGTLNCTDDGIVRLEKAQEVFVHFNQVGLESEFAKGTGERIEAIASLLGCPTHGKQIGMLSKRKFETIVTKETRRDSNLLLGALKKEIGNDPELSLACNY</sequence>
<dbReference type="RefSeq" id="WP_135621541.1">
    <property type="nucleotide sequence ID" value="NZ_RQGD01000005.1"/>
</dbReference>
<name>A0A4R9KAV0_9LEPT</name>